<reference evidence="1 3" key="1">
    <citation type="submission" date="2014-09" db="EMBL/GenBank/DDBJ databases">
        <authorList>
            <person name="Chan K.-G."/>
        </authorList>
    </citation>
    <scope>NUCLEOTIDE SEQUENCE [LARGE SCALE GENOMIC DNA]</scope>
    <source>
        <strain evidence="1 3">ND07</strain>
    </source>
</reference>
<dbReference type="AlphaFoldDB" id="A0A089WSQ8"/>
<gene>
    <name evidence="1" type="ORF">LK03_13185</name>
    <name evidence="2" type="ORF">LK03_15180</name>
</gene>
<organism evidence="1 3">
    <name type="scientific">Pseudomonas cremoricolorata</name>
    <dbReference type="NCBI Taxonomy" id="157783"/>
    <lineage>
        <taxon>Bacteria</taxon>
        <taxon>Pseudomonadati</taxon>
        <taxon>Pseudomonadota</taxon>
        <taxon>Gammaproteobacteria</taxon>
        <taxon>Pseudomonadales</taxon>
        <taxon>Pseudomonadaceae</taxon>
        <taxon>Pseudomonas</taxon>
    </lineage>
</organism>
<accession>A0A089WSQ8</accession>
<name>A0A089WSQ8_9PSED</name>
<evidence type="ECO:0000313" key="1">
    <source>
        <dbReference type="EMBL" id="AIR90189.1"/>
    </source>
</evidence>
<sequence length="81" mass="9326">MSELTYKVSERLPALAVGDEVECLDRNFNSMGIQKISKVAKRYVQTECGRQWTPDYGEWIACFHGNKPESYPFPSIRKVQP</sequence>
<keyword evidence="3" id="KW-1185">Reference proteome</keyword>
<evidence type="ECO:0000313" key="2">
    <source>
        <dbReference type="EMBL" id="AIR90545.1"/>
    </source>
</evidence>
<dbReference type="STRING" id="157783.LK03_13185"/>
<protein>
    <submittedName>
        <fullName evidence="1">Uncharacterized protein</fullName>
    </submittedName>
</protein>
<dbReference type="GeneID" id="33050918"/>
<dbReference type="Proteomes" id="UP000029493">
    <property type="component" value="Chromosome"/>
</dbReference>
<dbReference type="KEGG" id="psw:LK03_15180"/>
<dbReference type="KEGG" id="psw:LK03_13185"/>
<evidence type="ECO:0000313" key="3">
    <source>
        <dbReference type="Proteomes" id="UP000029493"/>
    </source>
</evidence>
<dbReference type="EMBL" id="CP009455">
    <property type="protein sequence ID" value="AIR90545.1"/>
    <property type="molecule type" value="Genomic_DNA"/>
</dbReference>
<proteinExistence type="predicted"/>
<dbReference type="EMBL" id="CP009455">
    <property type="protein sequence ID" value="AIR90189.1"/>
    <property type="molecule type" value="Genomic_DNA"/>
</dbReference>